<evidence type="ECO:0000256" key="2">
    <source>
        <dbReference type="ARBA" id="ARBA00022723"/>
    </source>
</evidence>
<dbReference type="GO" id="GO:0006508">
    <property type="term" value="P:proteolysis"/>
    <property type="evidence" value="ECO:0007669"/>
    <property type="project" value="UniProtKB-KW"/>
</dbReference>
<dbReference type="InterPro" id="IPR001567">
    <property type="entry name" value="Pept_M3A_M3B_dom"/>
</dbReference>
<dbReference type="PANTHER" id="PTHR34217:SF1">
    <property type="entry name" value="CARBOXYPEPTIDASE 1"/>
    <property type="match status" value="1"/>
</dbReference>
<dbReference type="Pfam" id="PF01432">
    <property type="entry name" value="Peptidase_M3"/>
    <property type="match status" value="1"/>
</dbReference>
<evidence type="ECO:0000256" key="3">
    <source>
        <dbReference type="ARBA" id="ARBA00022801"/>
    </source>
</evidence>
<gene>
    <name evidence="8" type="ORF">CN984_29930</name>
</gene>
<reference evidence="8 9" key="1">
    <citation type="submission" date="2017-09" db="EMBL/GenBank/DDBJ databases">
        <title>Large-scale bioinformatics analysis of Bacillus genomes uncovers conserved roles of natural products in bacterial physiology.</title>
        <authorList>
            <consortium name="Agbiome Team Llc"/>
            <person name="Bleich R.M."/>
            <person name="Grubbs K.J."/>
            <person name="Santa Maria K.C."/>
            <person name="Allen S.E."/>
            <person name="Farag S."/>
            <person name="Shank E.A."/>
            <person name="Bowers A."/>
        </authorList>
    </citation>
    <scope>NUCLEOTIDE SEQUENCE [LARGE SCALE GENOMIC DNA]</scope>
    <source>
        <strain evidence="8 9">AFS050027</strain>
    </source>
</reference>
<evidence type="ECO:0000313" key="8">
    <source>
        <dbReference type="EMBL" id="PGO20100.1"/>
    </source>
</evidence>
<dbReference type="InterPro" id="IPR042088">
    <property type="entry name" value="OligoPept_F_C"/>
</dbReference>
<protein>
    <submittedName>
        <fullName evidence="8">Oligoendopeptidase F</fullName>
    </submittedName>
</protein>
<keyword evidence="2 6" id="KW-0479">Metal-binding</keyword>
<dbReference type="PANTHER" id="PTHR34217">
    <property type="entry name" value="METAL-DEPENDENT CARBOXYPEPTIDASE"/>
    <property type="match status" value="1"/>
</dbReference>
<keyword evidence="4 6" id="KW-0862">Zinc</keyword>
<evidence type="ECO:0000256" key="6">
    <source>
        <dbReference type="RuleBase" id="RU003435"/>
    </source>
</evidence>
<evidence type="ECO:0000256" key="1">
    <source>
        <dbReference type="ARBA" id="ARBA00022670"/>
    </source>
</evidence>
<dbReference type="Proteomes" id="UP000223777">
    <property type="component" value="Unassembled WGS sequence"/>
</dbReference>
<keyword evidence="5 6" id="KW-0482">Metalloprotease</keyword>
<feature type="domain" description="Peptidase M3A/M3B catalytic" evidence="7">
    <location>
        <begin position="266"/>
        <end position="514"/>
    </location>
</feature>
<organism evidence="8 9">
    <name type="scientific">Bacillus cereus</name>
    <dbReference type="NCBI Taxonomy" id="1396"/>
    <lineage>
        <taxon>Bacteria</taxon>
        <taxon>Bacillati</taxon>
        <taxon>Bacillota</taxon>
        <taxon>Bacilli</taxon>
        <taxon>Bacillales</taxon>
        <taxon>Bacillaceae</taxon>
        <taxon>Bacillus</taxon>
        <taxon>Bacillus cereus group</taxon>
    </lineage>
</organism>
<dbReference type="Gene3D" id="1.10.1370.20">
    <property type="entry name" value="Oligoendopeptidase f, C-terminal domain"/>
    <property type="match status" value="1"/>
</dbReference>
<comment type="caution">
    <text evidence="8">The sequence shown here is derived from an EMBL/GenBank/DDBJ whole genome shotgun (WGS) entry which is preliminary data.</text>
</comment>
<evidence type="ECO:0000313" key="9">
    <source>
        <dbReference type="Proteomes" id="UP000223777"/>
    </source>
</evidence>
<dbReference type="SUPFAM" id="SSF55486">
    <property type="entry name" value="Metalloproteases ('zincins'), catalytic domain"/>
    <property type="match status" value="1"/>
</dbReference>
<evidence type="ECO:0000259" key="7">
    <source>
        <dbReference type="Pfam" id="PF01432"/>
    </source>
</evidence>
<dbReference type="GO" id="GO:0004181">
    <property type="term" value="F:metallocarboxypeptidase activity"/>
    <property type="evidence" value="ECO:0007669"/>
    <property type="project" value="InterPro"/>
</dbReference>
<dbReference type="AlphaFoldDB" id="A0A2B9NZS1"/>
<sequence>MYEIARWNLDRLYPIEDILTPILGLKEQYFVTKEVEILSKLIQAIEKAEYYLYCRSAEESVSSDLTILIREVKDLKREVQQVIQQSEVETSDNINARLIKDELHAWENMYIQLRNKIEIEHNNKQLSFGQANNIAMNSVNEKERLEVFELLTSALHREKEIFATVLNQIGRLRNTKSNELEDREILTQSLHANGISETVLLQMWNGTEENLDKLVSVLNVYKKRKASITWHELMTVKENNEAIIPFSVAVQKIYDAFKNIDEELAEFARNAIANGWVDAEPRDNKPPGGFCAPFFSEKESRISLRYDGTIDSVRVLAHELGHAWHFYAMSLEQSTTFLDDYLPMSTAESASIFFETVIMNYLIQTTDCVEMKKSLLSWKIRNSFNYVMAIRASFQFEKNFYEKCKKGPLSADEIEKLSIAAQEKAYGNALSEYQPFVWMKYVQFYIADVPFYNYPYTFGYLASFSLLEIAQESKSTFHLKYKEFLRETGKAPVEELMKKHFEIDITKYEFWNKAFLQMNKDIDEYLQII</sequence>
<evidence type="ECO:0000256" key="5">
    <source>
        <dbReference type="ARBA" id="ARBA00023049"/>
    </source>
</evidence>
<accession>A0A2B9NZS1</accession>
<proteinExistence type="inferred from homology"/>
<dbReference type="RefSeq" id="WP_098767996.1">
    <property type="nucleotide sequence ID" value="NZ_NUIL01000089.1"/>
</dbReference>
<keyword evidence="1 6" id="KW-0645">Protease</keyword>
<comment type="cofactor">
    <cofactor evidence="6">
        <name>Zn(2+)</name>
        <dbReference type="ChEBI" id="CHEBI:29105"/>
    </cofactor>
    <text evidence="6">Binds 1 zinc ion.</text>
</comment>
<keyword evidence="3 6" id="KW-0378">Hydrolase</keyword>
<dbReference type="GO" id="GO:0046872">
    <property type="term" value="F:metal ion binding"/>
    <property type="evidence" value="ECO:0007669"/>
    <property type="project" value="UniProtKB-UniRule"/>
</dbReference>
<dbReference type="InterPro" id="IPR001333">
    <property type="entry name" value="Peptidase_M32_Taq"/>
</dbReference>
<comment type="similarity">
    <text evidence="6">Belongs to the peptidase M3 family.</text>
</comment>
<dbReference type="GO" id="GO:0004222">
    <property type="term" value="F:metalloendopeptidase activity"/>
    <property type="evidence" value="ECO:0007669"/>
    <property type="project" value="InterPro"/>
</dbReference>
<name>A0A2B9NZS1_BACCE</name>
<evidence type="ECO:0000256" key="4">
    <source>
        <dbReference type="ARBA" id="ARBA00022833"/>
    </source>
</evidence>
<dbReference type="EMBL" id="NUIL01000089">
    <property type="protein sequence ID" value="PGO20100.1"/>
    <property type="molecule type" value="Genomic_DNA"/>
</dbReference>